<keyword evidence="3" id="KW-1185">Reference proteome</keyword>
<dbReference type="PATRIC" id="fig|29343.3.peg.1903"/>
<dbReference type="KEGG" id="ccel:CCDG5_1813"/>
<evidence type="ECO:0000313" key="2">
    <source>
        <dbReference type="EMBL" id="CDZ24911.1"/>
    </source>
</evidence>
<reference evidence="3" key="1">
    <citation type="submission" date="2014-07" db="EMBL/GenBank/DDBJ databases">
        <authorList>
            <person name="Wibberg D."/>
        </authorList>
    </citation>
    <scope>NUCLEOTIDE SEQUENCE [LARGE SCALE GENOMIC DNA]</scope>
    <source>
        <strain evidence="3">DG5</strain>
    </source>
</reference>
<dbReference type="HOGENOM" id="CLU_074814_1_1_9"/>
<dbReference type="GO" id="GO:0016787">
    <property type="term" value="F:hydrolase activity"/>
    <property type="evidence" value="ECO:0007669"/>
    <property type="project" value="InterPro"/>
</dbReference>
<evidence type="ECO:0000259" key="1">
    <source>
        <dbReference type="Pfam" id="PF00149"/>
    </source>
</evidence>
<name>A0A078KMI3_9FIRM</name>
<dbReference type="CDD" id="cd01427">
    <property type="entry name" value="HAD_like"/>
    <property type="match status" value="1"/>
</dbReference>
<proteinExistence type="predicted"/>
<protein>
    <recommendedName>
        <fullName evidence="1">Calcineurin-like phosphoesterase domain-containing protein</fullName>
    </recommendedName>
</protein>
<dbReference type="InterPro" id="IPR004843">
    <property type="entry name" value="Calcineurin-like_PHP"/>
</dbReference>
<dbReference type="STRING" id="29343.CCDG5_1813"/>
<dbReference type="Pfam" id="PF00149">
    <property type="entry name" value="Metallophos"/>
    <property type="match status" value="1"/>
</dbReference>
<accession>A0A078KMI3</accession>
<dbReference type="AlphaFoldDB" id="A0A078KMI3"/>
<dbReference type="SUPFAM" id="SSF56300">
    <property type="entry name" value="Metallo-dependent phosphatases"/>
    <property type="match status" value="1"/>
</dbReference>
<dbReference type="InterPro" id="IPR029052">
    <property type="entry name" value="Metallo-depent_PP-like"/>
</dbReference>
<sequence length="221" mass="25784">MFFVTGDVHGDIKDFTGRKYGRIKKNDHIIVCGDFGLIWTGGKDELRSLKKLGKSKHDILFIDGAHENFDLLYKYPVTMWNGGKVHVISGNLIHLMRGQVYTIDGKKIFTFGGGESTDSDMRIPNRSWWKEELPSEEEMKEGISNLVENDWKVDYIITHEAPTSFRRYLEGKDYDLNSLNVYLECIRQKCKYKKWIFGNYHKNFRISAQIETVFDNVIKLE</sequence>
<evidence type="ECO:0000313" key="3">
    <source>
        <dbReference type="Proteomes" id="UP000032431"/>
    </source>
</evidence>
<dbReference type="EMBL" id="LM995447">
    <property type="protein sequence ID" value="CDZ24911.1"/>
    <property type="molecule type" value="Genomic_DNA"/>
</dbReference>
<feature type="domain" description="Calcineurin-like phosphoesterase" evidence="1">
    <location>
        <begin position="2"/>
        <end position="163"/>
    </location>
</feature>
<organism evidence="2 3">
    <name type="scientific">[Clostridium] cellulosi</name>
    <dbReference type="NCBI Taxonomy" id="29343"/>
    <lineage>
        <taxon>Bacteria</taxon>
        <taxon>Bacillati</taxon>
        <taxon>Bacillota</taxon>
        <taxon>Clostridia</taxon>
        <taxon>Eubacteriales</taxon>
        <taxon>Oscillospiraceae</taxon>
        <taxon>Oscillospiraceae incertae sedis</taxon>
    </lineage>
</organism>
<gene>
    <name evidence="2" type="ORF">CCDG5_1813</name>
</gene>
<dbReference type="Gene3D" id="3.60.21.10">
    <property type="match status" value="1"/>
</dbReference>
<dbReference type="Proteomes" id="UP000032431">
    <property type="component" value="Chromosome I"/>
</dbReference>
<dbReference type="OrthoDB" id="9787800at2"/>